<reference evidence="8" key="1">
    <citation type="submission" date="2020-07" db="EMBL/GenBank/DDBJ databases">
        <title>novel species isolated from the respiratory tract of Marmot.</title>
        <authorList>
            <person name="Zhang G."/>
        </authorList>
    </citation>
    <scope>NUCLEOTIDE SEQUENCE [LARGE SCALE GENOMIC DNA]</scope>
    <source>
        <strain evidence="8">686</strain>
    </source>
</reference>
<evidence type="ECO:0000256" key="1">
    <source>
        <dbReference type="ARBA" id="ARBA00004141"/>
    </source>
</evidence>
<evidence type="ECO:0000313" key="7">
    <source>
        <dbReference type="EMBL" id="QMT00957.1"/>
    </source>
</evidence>
<dbReference type="Pfam" id="PF12698">
    <property type="entry name" value="ABC2_membrane_3"/>
    <property type="match status" value="2"/>
</dbReference>
<feature type="domain" description="ABC-2 type transporter transmembrane" evidence="6">
    <location>
        <begin position="27"/>
        <end position="162"/>
    </location>
</feature>
<dbReference type="PANTHER" id="PTHR43077">
    <property type="entry name" value="TRANSPORT PERMEASE YVFS-RELATED"/>
    <property type="match status" value="1"/>
</dbReference>
<feature type="transmembrane region" description="Helical" evidence="5">
    <location>
        <begin position="530"/>
        <end position="554"/>
    </location>
</feature>
<organism evidence="7 8">
    <name type="scientific">Gordonia jinghuaiqii</name>
    <dbReference type="NCBI Taxonomy" id="2758710"/>
    <lineage>
        <taxon>Bacteria</taxon>
        <taxon>Bacillati</taxon>
        <taxon>Actinomycetota</taxon>
        <taxon>Actinomycetes</taxon>
        <taxon>Mycobacteriales</taxon>
        <taxon>Gordoniaceae</taxon>
        <taxon>Gordonia</taxon>
    </lineage>
</organism>
<feature type="transmembrane region" description="Helical" evidence="5">
    <location>
        <begin position="561"/>
        <end position="580"/>
    </location>
</feature>
<dbReference type="KEGG" id="gji:H1R19_19135"/>
<dbReference type="InterPro" id="IPR017500">
    <property type="entry name" value="Phage_infect_YhgE_N"/>
</dbReference>
<dbReference type="RefSeq" id="WP_219849825.1">
    <property type="nucleotide sequence ID" value="NZ_CP059491.1"/>
</dbReference>
<evidence type="ECO:0000313" key="8">
    <source>
        <dbReference type="Proteomes" id="UP000515663"/>
    </source>
</evidence>
<feature type="transmembrane region" description="Helical" evidence="5">
    <location>
        <begin position="22"/>
        <end position="43"/>
    </location>
</feature>
<dbReference type="InterPro" id="IPR017501">
    <property type="entry name" value="Phage_infect_YhgE_C"/>
</dbReference>
<dbReference type="InterPro" id="IPR023908">
    <property type="entry name" value="xxxLxxG_rpt"/>
</dbReference>
<feature type="transmembrane region" description="Helical" evidence="5">
    <location>
        <begin position="461"/>
        <end position="481"/>
    </location>
</feature>
<keyword evidence="2 5" id="KW-0812">Transmembrane</keyword>
<dbReference type="EMBL" id="CP059491">
    <property type="protein sequence ID" value="QMT00957.1"/>
    <property type="molecule type" value="Genomic_DNA"/>
</dbReference>
<proteinExistence type="predicted"/>
<feature type="domain" description="ABC-2 type transporter transmembrane" evidence="6">
    <location>
        <begin position="414"/>
        <end position="634"/>
    </location>
</feature>
<dbReference type="PANTHER" id="PTHR43077:SF5">
    <property type="entry name" value="PHAGE INFECTION PROTEIN"/>
    <property type="match status" value="1"/>
</dbReference>
<evidence type="ECO:0000256" key="2">
    <source>
        <dbReference type="ARBA" id="ARBA00022692"/>
    </source>
</evidence>
<name>A0A7D7LSQ0_9ACTN</name>
<keyword evidence="8" id="KW-1185">Reference proteome</keyword>
<accession>A0A7D7LSQ0</accession>
<sequence length="654" mass="68415">MIAAFAPGSDIKRYFRGRMPRLAITVIMLMPLLYGAMYLWAFWNPFANADRIPVALVNEDTGASVDGRPLQAGEEVAARLVEKKPLDLHEVSASEAAEGVASGKYYFSITLPADFSESIASPTSKSPRSADLIFTYNDANNYLATLIGQDAAQQIVNEVGAEVGAQTFDIVLNDVGSISGQLQKAADGANELATGLVTADNGAHELSTNLVTAKDGAAQLAGGIDELSGAVTRATDPVLTALGSVSSAGLSPAEITAIADRIGANAAAVTARLNTLAADQADADQALSQVITALRANPDPVVQQLATTLAPAEQFLSEQALGPQASGQLTQVRSDVSTLSTALNDPQGGLRSALSLLGNGGLGAEITTLRNAVTELDSGSNRLSSGLVELSDGAAQLAAGTTRLSSGANELASGLENGVKAIPSWDAEQKKKLADTLARPVALDEDTDNPASTFGTGFTPFFLSLALFVGGIITWMLLTPLQSRAIVRGIPALRVVLASFSPAFFIGFVQAAVLYTVITFAVGLDAKYPVATFGFLLLVVAAFIAIIQMFNAVFGIAVGRAVTLAFLMLQLVSAGGIYPVPTTPEPFQYLHHVDPMTYTVNGLRQLTVGGIDSRLWTAIAVLAGIVVVSMLLSSWAARRDRQYTMDRLYPPVEL</sequence>
<evidence type="ECO:0000256" key="3">
    <source>
        <dbReference type="ARBA" id="ARBA00022989"/>
    </source>
</evidence>
<dbReference type="Proteomes" id="UP000515663">
    <property type="component" value="Chromosome"/>
</dbReference>
<feature type="transmembrane region" description="Helical" evidence="5">
    <location>
        <begin position="615"/>
        <end position="637"/>
    </location>
</feature>
<dbReference type="AlphaFoldDB" id="A0A7D7LSQ0"/>
<dbReference type="NCBIfam" id="TIGR03062">
    <property type="entry name" value="pip_yhgE_Cterm"/>
    <property type="match status" value="1"/>
</dbReference>
<dbReference type="NCBIfam" id="TIGR03057">
    <property type="entry name" value="xxxLxxG_by_4"/>
    <property type="match status" value="1"/>
</dbReference>
<evidence type="ECO:0000256" key="5">
    <source>
        <dbReference type="SAM" id="Phobius"/>
    </source>
</evidence>
<feature type="transmembrane region" description="Helical" evidence="5">
    <location>
        <begin position="493"/>
        <end position="518"/>
    </location>
</feature>
<protein>
    <submittedName>
        <fullName evidence="7">YhgE/Pip domain-containing protein</fullName>
    </submittedName>
</protein>
<dbReference type="NCBIfam" id="TIGR03061">
    <property type="entry name" value="pip_yhgE_Nterm"/>
    <property type="match status" value="1"/>
</dbReference>
<comment type="subcellular location">
    <subcellularLocation>
        <location evidence="1">Membrane</location>
        <topology evidence="1">Multi-pass membrane protein</topology>
    </subcellularLocation>
</comment>
<dbReference type="InterPro" id="IPR013525">
    <property type="entry name" value="ABC2_TM"/>
</dbReference>
<dbReference type="GO" id="GO:0140359">
    <property type="term" value="F:ABC-type transporter activity"/>
    <property type="evidence" value="ECO:0007669"/>
    <property type="project" value="InterPro"/>
</dbReference>
<gene>
    <name evidence="7" type="ORF">H1R19_19135</name>
</gene>
<keyword evidence="4 5" id="KW-0472">Membrane</keyword>
<dbReference type="GO" id="GO:0016020">
    <property type="term" value="C:membrane"/>
    <property type="evidence" value="ECO:0007669"/>
    <property type="project" value="UniProtKB-SubCell"/>
</dbReference>
<evidence type="ECO:0000259" key="6">
    <source>
        <dbReference type="Pfam" id="PF12698"/>
    </source>
</evidence>
<evidence type="ECO:0000256" key="4">
    <source>
        <dbReference type="ARBA" id="ARBA00023136"/>
    </source>
</evidence>
<dbReference type="Gene3D" id="3.40.1710.10">
    <property type="entry name" value="abc type-2 transporter like domain"/>
    <property type="match status" value="1"/>
</dbReference>
<dbReference type="InterPro" id="IPR051328">
    <property type="entry name" value="T7SS_ABC-Transporter"/>
</dbReference>
<keyword evidence="3 5" id="KW-1133">Transmembrane helix</keyword>